<dbReference type="EnsemblMetazoa" id="ACUA004547-RA">
    <property type="protein sequence ID" value="ACUA004547-PA"/>
    <property type="gene ID" value="ACUA004547"/>
</dbReference>
<dbReference type="Pfam" id="PF06477">
    <property type="entry name" value="DUF1091"/>
    <property type="match status" value="1"/>
</dbReference>
<dbReference type="VEuPathDB" id="VectorBase:ACUA004547"/>
<evidence type="ECO:0008006" key="3">
    <source>
        <dbReference type="Google" id="ProtNLM"/>
    </source>
</evidence>
<dbReference type="EMBL" id="AXCM01002117">
    <property type="status" value="NOT_ANNOTATED_CDS"/>
    <property type="molecule type" value="Genomic_DNA"/>
</dbReference>
<protein>
    <recommendedName>
        <fullName evidence="3">MD-2-related lipid-recognition domain-containing protein</fullName>
    </recommendedName>
</protein>
<evidence type="ECO:0000313" key="2">
    <source>
        <dbReference type="Proteomes" id="UP000075883"/>
    </source>
</evidence>
<proteinExistence type="predicted"/>
<name>A0A182LXU9_9DIPT</name>
<dbReference type="PANTHER" id="PTHR20898">
    <property type="entry name" value="DAEDALUS ON 3-RELATED-RELATED"/>
    <property type="match status" value="1"/>
</dbReference>
<dbReference type="Proteomes" id="UP000075883">
    <property type="component" value="Unassembled WGS sequence"/>
</dbReference>
<sequence length="205" mass="23512">MNILSRSAQCTTFICCVAIVFFSIAFSFAATRSNRKFLKGIGNASHIVRITKMQCIETPYKLSHLNYCYMVQLPNGTVGLNTSLDIPQVLNYLEITAKVYYKYTTYRPFMIDWTIELCQADRIGKFNPSTALVMKFIAGTVPEFYYPCPHGNRTYATFWIFEPSYVPSSLPSGDYRVDIYFRDTSRTVLYAIQMFCSMRKQGLLG</sequence>
<accession>A0A182LXU9</accession>
<dbReference type="AlphaFoldDB" id="A0A182LXU9"/>
<reference evidence="2" key="1">
    <citation type="submission" date="2013-09" db="EMBL/GenBank/DDBJ databases">
        <title>The Genome Sequence of Anopheles culicifacies species A.</title>
        <authorList>
            <consortium name="The Broad Institute Genomics Platform"/>
            <person name="Neafsey D.E."/>
            <person name="Besansky N."/>
            <person name="Howell P."/>
            <person name="Walton C."/>
            <person name="Young S.K."/>
            <person name="Zeng Q."/>
            <person name="Gargeya S."/>
            <person name="Fitzgerald M."/>
            <person name="Haas B."/>
            <person name="Abouelleil A."/>
            <person name="Allen A.W."/>
            <person name="Alvarado L."/>
            <person name="Arachchi H.M."/>
            <person name="Berlin A.M."/>
            <person name="Chapman S.B."/>
            <person name="Gainer-Dewar J."/>
            <person name="Goldberg J."/>
            <person name="Griggs A."/>
            <person name="Gujja S."/>
            <person name="Hansen M."/>
            <person name="Howarth C."/>
            <person name="Imamovic A."/>
            <person name="Ireland A."/>
            <person name="Larimer J."/>
            <person name="McCowan C."/>
            <person name="Murphy C."/>
            <person name="Pearson M."/>
            <person name="Poon T.W."/>
            <person name="Priest M."/>
            <person name="Roberts A."/>
            <person name="Saif S."/>
            <person name="Shea T."/>
            <person name="Sisk P."/>
            <person name="Sykes S."/>
            <person name="Wortman J."/>
            <person name="Nusbaum C."/>
            <person name="Birren B."/>
        </authorList>
    </citation>
    <scope>NUCLEOTIDE SEQUENCE [LARGE SCALE GENOMIC DNA]</scope>
    <source>
        <strain evidence="2">A-37</strain>
    </source>
</reference>
<dbReference type="InterPro" id="IPR010512">
    <property type="entry name" value="DUF1091"/>
</dbReference>
<evidence type="ECO:0000313" key="1">
    <source>
        <dbReference type="EnsemblMetazoa" id="ACUA004547-PA"/>
    </source>
</evidence>
<dbReference type="PANTHER" id="PTHR20898:SF0">
    <property type="entry name" value="DAEDALUS ON 3-RELATED"/>
    <property type="match status" value="1"/>
</dbReference>
<reference evidence="1" key="2">
    <citation type="submission" date="2020-05" db="UniProtKB">
        <authorList>
            <consortium name="EnsemblMetazoa"/>
        </authorList>
    </citation>
    <scope>IDENTIFICATION</scope>
    <source>
        <strain evidence="1">A-37</strain>
    </source>
</reference>
<keyword evidence="2" id="KW-1185">Reference proteome</keyword>
<organism evidence="1 2">
    <name type="scientific">Anopheles culicifacies</name>
    <dbReference type="NCBI Taxonomy" id="139723"/>
    <lineage>
        <taxon>Eukaryota</taxon>
        <taxon>Metazoa</taxon>
        <taxon>Ecdysozoa</taxon>
        <taxon>Arthropoda</taxon>
        <taxon>Hexapoda</taxon>
        <taxon>Insecta</taxon>
        <taxon>Pterygota</taxon>
        <taxon>Neoptera</taxon>
        <taxon>Endopterygota</taxon>
        <taxon>Diptera</taxon>
        <taxon>Nematocera</taxon>
        <taxon>Culicoidea</taxon>
        <taxon>Culicidae</taxon>
        <taxon>Anophelinae</taxon>
        <taxon>Anopheles</taxon>
        <taxon>culicifacies species complex</taxon>
    </lineage>
</organism>